<dbReference type="PANTHER" id="PTHR35561:SF1">
    <property type="entry name" value="RNA 2',3'-CYCLIC PHOSPHODIESTERASE"/>
    <property type="match status" value="1"/>
</dbReference>
<feature type="short sequence motif" description="HXTX 2" evidence="2">
    <location>
        <begin position="135"/>
        <end position="138"/>
    </location>
</feature>
<accession>A0A4R0GPC0</accession>
<proteinExistence type="inferred from homology"/>
<dbReference type="SUPFAM" id="SSF55144">
    <property type="entry name" value="LigT-like"/>
    <property type="match status" value="1"/>
</dbReference>
<comment type="caution">
    <text evidence="3">The sequence shown here is derived from an EMBL/GenBank/DDBJ whole genome shotgun (WGS) entry which is preliminary data.</text>
</comment>
<keyword evidence="4" id="KW-1185">Reference proteome</keyword>
<dbReference type="PANTHER" id="PTHR35561">
    <property type="entry name" value="RNA 2',3'-CYCLIC PHOSPHODIESTERASE"/>
    <property type="match status" value="1"/>
</dbReference>
<comment type="similarity">
    <text evidence="2">Belongs to the 2H phosphoesterase superfamily. ThpR family.</text>
</comment>
<gene>
    <name evidence="3" type="primary">thpR</name>
    <name evidence="3" type="ORF">E0H26_03170</name>
</gene>
<organism evidence="3 4">
    <name type="scientific">Micromonospora zingiberis</name>
    <dbReference type="NCBI Taxonomy" id="2053011"/>
    <lineage>
        <taxon>Bacteria</taxon>
        <taxon>Bacillati</taxon>
        <taxon>Actinomycetota</taxon>
        <taxon>Actinomycetes</taxon>
        <taxon>Micromonosporales</taxon>
        <taxon>Micromonosporaceae</taxon>
        <taxon>Micromonospora</taxon>
    </lineage>
</organism>
<evidence type="ECO:0000256" key="1">
    <source>
        <dbReference type="ARBA" id="ARBA00022801"/>
    </source>
</evidence>
<feature type="active site" description="Proton acceptor" evidence="2">
    <location>
        <position position="135"/>
    </location>
</feature>
<dbReference type="GO" id="GO:0004113">
    <property type="term" value="F:2',3'-cyclic-nucleotide 3'-phosphodiesterase activity"/>
    <property type="evidence" value="ECO:0007669"/>
    <property type="project" value="InterPro"/>
</dbReference>
<dbReference type="Proteomes" id="UP000292274">
    <property type="component" value="Unassembled WGS sequence"/>
</dbReference>
<protein>
    <recommendedName>
        <fullName evidence="2">RNA 2',3'-cyclic phosphodiesterase</fullName>
        <shortName evidence="2">RNA 2',3'-CPDase</shortName>
        <ecNumber evidence="2">3.1.4.58</ecNumber>
    </recommendedName>
</protein>
<evidence type="ECO:0000313" key="3">
    <source>
        <dbReference type="EMBL" id="TCB99574.1"/>
    </source>
</evidence>
<dbReference type="GO" id="GO:0008664">
    <property type="term" value="F:RNA 2',3'-cyclic 3'-phosphodiesterase activity"/>
    <property type="evidence" value="ECO:0007669"/>
    <property type="project" value="UniProtKB-EC"/>
</dbReference>
<feature type="short sequence motif" description="HXTX 1" evidence="2">
    <location>
        <begin position="45"/>
        <end position="48"/>
    </location>
</feature>
<dbReference type="RefSeq" id="WP_131300616.1">
    <property type="nucleotide sequence ID" value="NZ_SJJR01000002.1"/>
</dbReference>
<dbReference type="HAMAP" id="MF_01940">
    <property type="entry name" value="RNA_CPDase"/>
    <property type="match status" value="1"/>
</dbReference>
<comment type="function">
    <text evidence="2">Hydrolyzes RNA 2',3'-cyclic phosphodiester to an RNA 2'-phosphomonoester.</text>
</comment>
<keyword evidence="1 2" id="KW-0378">Hydrolase</keyword>
<sequence>MRLFTAVYPPAEAIEHLYAQMAGLRVGAAAAAGTNVRLVDPTRAHLTLAFLGEVDPARLPAVREALELVAETARAGTVPSVLRLGGGGRFGWGRGTVLWADVRGDVARLVALADAVRAGLNAIGVPGDEKPFRPHLTIARPGDRMSHADIESDLSALDDYLGPPWPASELLLMQSGPDPGYHPLTTWPL</sequence>
<dbReference type="EC" id="3.1.4.58" evidence="2"/>
<dbReference type="InterPro" id="IPR009097">
    <property type="entry name" value="Cyclic_Pdiesterase"/>
</dbReference>
<dbReference type="OrthoDB" id="9787070at2"/>
<dbReference type="Pfam" id="PF13563">
    <property type="entry name" value="2_5_RNA_ligase2"/>
    <property type="match status" value="1"/>
</dbReference>
<name>A0A4R0GPC0_9ACTN</name>
<evidence type="ECO:0000313" key="4">
    <source>
        <dbReference type="Proteomes" id="UP000292274"/>
    </source>
</evidence>
<feature type="active site" description="Proton donor" evidence="2">
    <location>
        <position position="45"/>
    </location>
</feature>
<reference evidence="3 4" key="1">
    <citation type="submission" date="2019-02" db="EMBL/GenBank/DDBJ databases">
        <title>Jishengella sp. nov., isolated from a root of Zingiber montanum.</title>
        <authorList>
            <person name="Kuncharoen N."/>
            <person name="Kudo T."/>
            <person name="Masahiro Y."/>
            <person name="Ohkuma M."/>
            <person name="Tanasupawat S."/>
        </authorList>
    </citation>
    <scope>NUCLEOTIDE SEQUENCE [LARGE SCALE GENOMIC DNA]</scope>
    <source>
        <strain evidence="3 4">PLAI 1-1</strain>
    </source>
</reference>
<dbReference type="NCBIfam" id="TIGR02258">
    <property type="entry name" value="2_5_ligase"/>
    <property type="match status" value="1"/>
</dbReference>
<evidence type="ECO:0000256" key="2">
    <source>
        <dbReference type="HAMAP-Rule" id="MF_01940"/>
    </source>
</evidence>
<comment type="catalytic activity">
    <reaction evidence="2">
        <text>a 3'-end 2',3'-cyclophospho-ribonucleotide-RNA + H2O = a 3'-end 2'-phospho-ribonucleotide-RNA + H(+)</text>
        <dbReference type="Rhea" id="RHEA:11828"/>
        <dbReference type="Rhea" id="RHEA-COMP:10464"/>
        <dbReference type="Rhea" id="RHEA-COMP:17353"/>
        <dbReference type="ChEBI" id="CHEBI:15377"/>
        <dbReference type="ChEBI" id="CHEBI:15378"/>
        <dbReference type="ChEBI" id="CHEBI:83064"/>
        <dbReference type="ChEBI" id="CHEBI:173113"/>
        <dbReference type="EC" id="3.1.4.58"/>
    </reaction>
</comment>
<dbReference type="EMBL" id="SJJR01000002">
    <property type="protein sequence ID" value="TCB99574.1"/>
    <property type="molecule type" value="Genomic_DNA"/>
</dbReference>
<dbReference type="Gene3D" id="3.90.1140.10">
    <property type="entry name" value="Cyclic phosphodiesterase"/>
    <property type="match status" value="1"/>
</dbReference>
<dbReference type="InterPro" id="IPR004175">
    <property type="entry name" value="RNA_CPDase"/>
</dbReference>
<dbReference type="AlphaFoldDB" id="A0A4R0GPC0"/>